<gene>
    <name evidence="1" type="ORF">SVIM_LOCUS351134</name>
</gene>
<protein>
    <submittedName>
        <fullName evidence="1">Uncharacterized protein</fullName>
    </submittedName>
</protein>
<sequence length="66" mass="7659">MKGLKHNSLYKETYIISKRCLCLAEREFSSLTGFSLRPSSTLQIETPSSLCKKKKANPQELWRLRL</sequence>
<evidence type="ECO:0000313" key="1">
    <source>
        <dbReference type="EMBL" id="VFU51729.1"/>
    </source>
</evidence>
<dbReference type="AlphaFoldDB" id="A0A6N2MFK5"/>
<reference evidence="1" key="1">
    <citation type="submission" date="2019-03" db="EMBL/GenBank/DDBJ databases">
        <authorList>
            <person name="Mank J."/>
            <person name="Almeida P."/>
        </authorList>
    </citation>
    <scope>NUCLEOTIDE SEQUENCE</scope>
    <source>
        <strain evidence="1">78183</strain>
    </source>
</reference>
<dbReference type="EMBL" id="CAADRP010001769">
    <property type="protein sequence ID" value="VFU51729.1"/>
    <property type="molecule type" value="Genomic_DNA"/>
</dbReference>
<accession>A0A6N2MFK5</accession>
<name>A0A6N2MFK5_SALVM</name>
<proteinExistence type="predicted"/>
<organism evidence="1">
    <name type="scientific">Salix viminalis</name>
    <name type="common">Common osier</name>
    <name type="synonym">Basket willow</name>
    <dbReference type="NCBI Taxonomy" id="40686"/>
    <lineage>
        <taxon>Eukaryota</taxon>
        <taxon>Viridiplantae</taxon>
        <taxon>Streptophyta</taxon>
        <taxon>Embryophyta</taxon>
        <taxon>Tracheophyta</taxon>
        <taxon>Spermatophyta</taxon>
        <taxon>Magnoliopsida</taxon>
        <taxon>eudicotyledons</taxon>
        <taxon>Gunneridae</taxon>
        <taxon>Pentapetalae</taxon>
        <taxon>rosids</taxon>
        <taxon>fabids</taxon>
        <taxon>Malpighiales</taxon>
        <taxon>Salicaceae</taxon>
        <taxon>Saliceae</taxon>
        <taxon>Salix</taxon>
    </lineage>
</organism>